<comment type="caution">
    <text evidence="3">The sequence shown here is derived from an EMBL/GenBank/DDBJ whole genome shotgun (WGS) entry which is preliminary data.</text>
</comment>
<dbReference type="RefSeq" id="WP_413276390.1">
    <property type="nucleotide sequence ID" value="NZ_JBHFNT010000048.1"/>
</dbReference>
<reference evidence="3 4" key="1">
    <citation type="submission" date="2024-09" db="EMBL/GenBank/DDBJ databases">
        <title>Floridaenema gen nov. (Aerosakkonemataceae, Aerosakkonematales ord. nov., Cyanobacteria) from benthic tropical and subtropical fresh waters, with the description of four new species.</title>
        <authorList>
            <person name="Moretto J.A."/>
            <person name="Berthold D.E."/>
            <person name="Lefler F.W."/>
            <person name="Huang I.-S."/>
            <person name="Laughinghouse H. IV."/>
        </authorList>
    </citation>
    <scope>NUCLEOTIDE SEQUENCE [LARGE SCALE GENOMIC DNA]</scope>
    <source>
        <strain evidence="3 4">BLCC-F167</strain>
    </source>
</reference>
<organism evidence="3 4">
    <name type="scientific">Floridaenema evergladense BLCC-F167</name>
    <dbReference type="NCBI Taxonomy" id="3153639"/>
    <lineage>
        <taxon>Bacteria</taxon>
        <taxon>Bacillati</taxon>
        <taxon>Cyanobacteriota</taxon>
        <taxon>Cyanophyceae</taxon>
        <taxon>Oscillatoriophycideae</taxon>
        <taxon>Aerosakkonematales</taxon>
        <taxon>Aerosakkonemataceae</taxon>
        <taxon>Floridanema</taxon>
        <taxon>Floridanema evergladense</taxon>
    </lineage>
</organism>
<keyword evidence="2" id="KW-1133">Transmembrane helix</keyword>
<evidence type="ECO:0000313" key="3">
    <source>
        <dbReference type="EMBL" id="MFB2833945.1"/>
    </source>
</evidence>
<keyword evidence="2" id="KW-0812">Transmembrane</keyword>
<feature type="transmembrane region" description="Helical" evidence="2">
    <location>
        <begin position="102"/>
        <end position="123"/>
    </location>
</feature>
<feature type="transmembrane region" description="Helical" evidence="2">
    <location>
        <begin position="63"/>
        <end position="81"/>
    </location>
</feature>
<evidence type="ECO:0000313" key="4">
    <source>
        <dbReference type="Proteomes" id="UP001576780"/>
    </source>
</evidence>
<dbReference type="Proteomes" id="UP001576780">
    <property type="component" value="Unassembled WGS sequence"/>
</dbReference>
<feature type="compositionally biased region" description="Pro residues" evidence="1">
    <location>
        <begin position="1"/>
        <end position="19"/>
    </location>
</feature>
<name>A0ABV4WFU5_9CYAN</name>
<evidence type="ECO:0000256" key="2">
    <source>
        <dbReference type="SAM" id="Phobius"/>
    </source>
</evidence>
<feature type="region of interest" description="Disordered" evidence="1">
    <location>
        <begin position="1"/>
        <end position="23"/>
    </location>
</feature>
<protein>
    <submittedName>
        <fullName evidence="3">Uncharacterized protein</fullName>
    </submittedName>
</protein>
<sequence length="147" mass="16313">MTQPPNPQPNPNPAPPPTPVQSKTRLGRRTERILMNIWEPLDLVGKALLGDLWRTVYLSVQDAIALSILLQVPGLIGQWIIGKSFSDFLVCLQESAWSPSRYACFIIVTSDFLLWIILAGRIIGRFWADLRNLRKGQGGGGHGSNQP</sequence>
<evidence type="ECO:0000256" key="1">
    <source>
        <dbReference type="SAM" id="MobiDB-lite"/>
    </source>
</evidence>
<keyword evidence="4" id="KW-1185">Reference proteome</keyword>
<dbReference type="EMBL" id="JBHFNT010000048">
    <property type="protein sequence ID" value="MFB2833945.1"/>
    <property type="molecule type" value="Genomic_DNA"/>
</dbReference>
<keyword evidence="2" id="KW-0472">Membrane</keyword>
<accession>A0ABV4WFU5</accession>
<proteinExistence type="predicted"/>
<gene>
    <name evidence="3" type="ORF">ACE1CA_05375</name>
</gene>